<accession>A0A923HCT4</accession>
<dbReference type="EMBL" id="JACNMF010000001">
    <property type="protein sequence ID" value="MBC3757065.1"/>
    <property type="molecule type" value="Genomic_DNA"/>
</dbReference>
<evidence type="ECO:0000256" key="4">
    <source>
        <dbReference type="ARBA" id="ARBA00023163"/>
    </source>
</evidence>
<comment type="caution">
    <text evidence="5">The sequence shown here is derived from an EMBL/GenBank/DDBJ whole genome shotgun (WGS) entry which is preliminary data.</text>
</comment>
<evidence type="ECO:0000256" key="1">
    <source>
        <dbReference type="ARBA" id="ARBA00011046"/>
    </source>
</evidence>
<keyword evidence="4" id="KW-0804">Transcription</keyword>
<proteinExistence type="inferred from homology"/>
<sequence length="121" mass="14165">MQLSKTEEELMNHLWKLKKAFMKDLLEVYPEPKPATTTVATLLKRMTDKGFIAYKLFGKSRQYYPLVKKKDYFSKHVKGLVKNFFDGSATQFASFFTQETNLSKEELEELKALIDSEIKKK</sequence>
<evidence type="ECO:0000313" key="6">
    <source>
        <dbReference type="Proteomes" id="UP000656244"/>
    </source>
</evidence>
<evidence type="ECO:0000256" key="2">
    <source>
        <dbReference type="ARBA" id="ARBA00023015"/>
    </source>
</evidence>
<dbReference type="GO" id="GO:0003677">
    <property type="term" value="F:DNA binding"/>
    <property type="evidence" value="ECO:0007669"/>
    <property type="project" value="UniProtKB-KW"/>
</dbReference>
<dbReference type="InterPro" id="IPR005650">
    <property type="entry name" value="BlaI_family"/>
</dbReference>
<comment type="similarity">
    <text evidence="1">Belongs to the BlaI transcriptional regulatory family.</text>
</comment>
<dbReference type="AlphaFoldDB" id="A0A923HCT4"/>
<dbReference type="RefSeq" id="WP_186558073.1">
    <property type="nucleotide sequence ID" value="NZ_JACNMF010000001.1"/>
</dbReference>
<organism evidence="5 6">
    <name type="scientific">Hyunsoonleella aquatilis</name>
    <dbReference type="NCBI Taxonomy" id="2762758"/>
    <lineage>
        <taxon>Bacteria</taxon>
        <taxon>Pseudomonadati</taxon>
        <taxon>Bacteroidota</taxon>
        <taxon>Flavobacteriia</taxon>
        <taxon>Flavobacteriales</taxon>
        <taxon>Flavobacteriaceae</taxon>
    </lineage>
</organism>
<dbReference type="PIRSF" id="PIRSF019455">
    <property type="entry name" value="CopR_AtkY"/>
    <property type="match status" value="1"/>
</dbReference>
<dbReference type="Gene3D" id="1.10.4040.10">
    <property type="entry name" value="Penicillinase repressor domain"/>
    <property type="match status" value="1"/>
</dbReference>
<dbReference type="SUPFAM" id="SSF46785">
    <property type="entry name" value="Winged helix' DNA-binding domain"/>
    <property type="match status" value="1"/>
</dbReference>
<keyword evidence="6" id="KW-1185">Reference proteome</keyword>
<reference evidence="5" key="1">
    <citation type="submission" date="2020-08" db="EMBL/GenBank/DDBJ databases">
        <title>Hyunsoonleella sp. strain SJ7 genome sequencing and assembly.</title>
        <authorList>
            <person name="Kim I."/>
        </authorList>
    </citation>
    <scope>NUCLEOTIDE SEQUENCE</scope>
    <source>
        <strain evidence="5">SJ7</strain>
    </source>
</reference>
<dbReference type="Gene3D" id="1.10.10.10">
    <property type="entry name" value="Winged helix-like DNA-binding domain superfamily/Winged helix DNA-binding domain"/>
    <property type="match status" value="1"/>
</dbReference>
<name>A0A923HCT4_9FLAO</name>
<keyword evidence="3" id="KW-0238">DNA-binding</keyword>
<evidence type="ECO:0000313" key="5">
    <source>
        <dbReference type="EMBL" id="MBC3757065.1"/>
    </source>
</evidence>
<keyword evidence="2" id="KW-0805">Transcription regulation</keyword>
<dbReference type="GO" id="GO:0045892">
    <property type="term" value="P:negative regulation of DNA-templated transcription"/>
    <property type="evidence" value="ECO:0007669"/>
    <property type="project" value="InterPro"/>
</dbReference>
<evidence type="ECO:0000256" key="3">
    <source>
        <dbReference type="ARBA" id="ARBA00023125"/>
    </source>
</evidence>
<dbReference type="Proteomes" id="UP000656244">
    <property type="component" value="Unassembled WGS sequence"/>
</dbReference>
<gene>
    <name evidence="5" type="ORF">H7U19_01520</name>
</gene>
<dbReference type="InterPro" id="IPR036388">
    <property type="entry name" value="WH-like_DNA-bd_sf"/>
</dbReference>
<dbReference type="InterPro" id="IPR036390">
    <property type="entry name" value="WH_DNA-bd_sf"/>
</dbReference>
<protein>
    <submittedName>
        <fullName evidence="5">BlaI/MecI/CopY family transcriptional regulator</fullName>
    </submittedName>
</protein>
<dbReference type="Pfam" id="PF03965">
    <property type="entry name" value="Penicillinase_R"/>
    <property type="match status" value="1"/>
</dbReference>